<protein>
    <submittedName>
        <fullName evidence="6">Pirin family protein</fullName>
    </submittedName>
</protein>
<evidence type="ECO:0000313" key="7">
    <source>
        <dbReference type="Proteomes" id="UP000433945"/>
    </source>
</evidence>
<dbReference type="AlphaFoldDB" id="A0A6N8HBK8"/>
<dbReference type="InterPro" id="IPR011051">
    <property type="entry name" value="RmlC_Cupin_sf"/>
</dbReference>
<dbReference type="OrthoDB" id="321327at2"/>
<evidence type="ECO:0000256" key="3">
    <source>
        <dbReference type="RuleBase" id="RU003457"/>
    </source>
</evidence>
<evidence type="ECO:0000259" key="4">
    <source>
        <dbReference type="Pfam" id="PF02678"/>
    </source>
</evidence>
<proteinExistence type="inferred from homology"/>
<evidence type="ECO:0000259" key="5">
    <source>
        <dbReference type="Pfam" id="PF17954"/>
    </source>
</evidence>
<gene>
    <name evidence="6" type="ORF">GN157_05960</name>
</gene>
<keyword evidence="7" id="KW-1185">Reference proteome</keyword>
<feature type="domain" description="Pirin N-terminal" evidence="4">
    <location>
        <begin position="13"/>
        <end position="120"/>
    </location>
</feature>
<dbReference type="InterPro" id="IPR014710">
    <property type="entry name" value="RmlC-like_jellyroll"/>
</dbReference>
<organism evidence="6 7">
    <name type="scientific">Flavobacterium rakeshii</name>
    <dbReference type="NCBI Taxonomy" id="1038845"/>
    <lineage>
        <taxon>Bacteria</taxon>
        <taxon>Pseudomonadati</taxon>
        <taxon>Bacteroidota</taxon>
        <taxon>Flavobacteriia</taxon>
        <taxon>Flavobacteriales</taxon>
        <taxon>Flavobacteriaceae</taxon>
        <taxon>Flavobacterium</taxon>
    </lineage>
</organism>
<feature type="binding site" evidence="2">
    <location>
        <position position="102"/>
    </location>
    <ligand>
        <name>Fe cation</name>
        <dbReference type="ChEBI" id="CHEBI:24875"/>
    </ligand>
</feature>
<dbReference type="Gene3D" id="2.60.120.10">
    <property type="entry name" value="Jelly Rolls"/>
    <property type="match status" value="2"/>
</dbReference>
<evidence type="ECO:0000256" key="2">
    <source>
        <dbReference type="PIRSR" id="PIRSR006232-1"/>
    </source>
</evidence>
<feature type="domain" description="Quercetin 2,3-dioxygenase C-terminal cupin" evidence="5">
    <location>
        <begin position="148"/>
        <end position="235"/>
    </location>
</feature>
<dbReference type="EMBL" id="WOWP01000016">
    <property type="protein sequence ID" value="MUV03250.1"/>
    <property type="molecule type" value="Genomic_DNA"/>
</dbReference>
<dbReference type="Pfam" id="PF17954">
    <property type="entry name" value="Pirin_C_2"/>
    <property type="match status" value="1"/>
</dbReference>
<accession>A0A6N8HBK8</accession>
<evidence type="ECO:0000313" key="6">
    <source>
        <dbReference type="EMBL" id="MUV03250.1"/>
    </source>
</evidence>
<dbReference type="CDD" id="cd02910">
    <property type="entry name" value="cupin_Yhhw_N"/>
    <property type="match status" value="1"/>
</dbReference>
<dbReference type="InterPro" id="IPR003829">
    <property type="entry name" value="Pirin_N_dom"/>
</dbReference>
<evidence type="ECO:0000256" key="1">
    <source>
        <dbReference type="ARBA" id="ARBA00008416"/>
    </source>
</evidence>
<comment type="similarity">
    <text evidence="1 3">Belongs to the pirin family.</text>
</comment>
<keyword evidence="2" id="KW-0479">Metal-binding</keyword>
<dbReference type="Pfam" id="PF02678">
    <property type="entry name" value="Pirin"/>
    <property type="match status" value="1"/>
</dbReference>
<name>A0A6N8HBK8_9FLAO</name>
<dbReference type="PANTHER" id="PTHR43212">
    <property type="entry name" value="QUERCETIN 2,3-DIOXYGENASE"/>
    <property type="match status" value="1"/>
</dbReference>
<sequence length="240" mass="27254">MRHRLFPKNKRGTANHGWLKANFSFSFGNYYNPDMVQFGMLRVLNDDTIAGGTGFGTHPHDNMEIITIPLEGGLTHRDSMGNQETVRFGEVQVMSAGTGIQHSEMNASETEEAKTLQLWIFPEKDNVTPRYDQKGFNLEANKNSFVTVVSPEDKNDGNALWIYQQAFLSLGIFEAGTTITYDLKIPENGVYLFLIEGEIEINNETIRERDAYGIVEFENFEIKTNKQSKILVIEVPMKFN</sequence>
<dbReference type="Proteomes" id="UP000433945">
    <property type="component" value="Unassembled WGS sequence"/>
</dbReference>
<feature type="binding site" evidence="2">
    <location>
        <position position="104"/>
    </location>
    <ligand>
        <name>Fe cation</name>
        <dbReference type="ChEBI" id="CHEBI:24875"/>
    </ligand>
</feature>
<dbReference type="PANTHER" id="PTHR43212:SF3">
    <property type="entry name" value="QUERCETIN 2,3-DIOXYGENASE"/>
    <property type="match status" value="1"/>
</dbReference>
<feature type="binding site" evidence="2">
    <location>
        <position position="60"/>
    </location>
    <ligand>
        <name>Fe cation</name>
        <dbReference type="ChEBI" id="CHEBI:24875"/>
    </ligand>
</feature>
<comment type="caution">
    <text evidence="6">The sequence shown here is derived from an EMBL/GenBank/DDBJ whole genome shotgun (WGS) entry which is preliminary data.</text>
</comment>
<dbReference type="SUPFAM" id="SSF51182">
    <property type="entry name" value="RmlC-like cupins"/>
    <property type="match status" value="1"/>
</dbReference>
<dbReference type="RefSeq" id="WP_157482185.1">
    <property type="nucleotide sequence ID" value="NZ_WOWP01000016.1"/>
</dbReference>
<dbReference type="GO" id="GO:0046872">
    <property type="term" value="F:metal ion binding"/>
    <property type="evidence" value="ECO:0007669"/>
    <property type="project" value="UniProtKB-KW"/>
</dbReference>
<reference evidence="6 7" key="1">
    <citation type="submission" date="2019-12" db="EMBL/GenBank/DDBJ databases">
        <authorList>
            <person name="Sun J.-Q."/>
        </authorList>
    </citation>
    <scope>NUCLEOTIDE SEQUENCE [LARGE SCALE GENOMIC DNA]</scope>
    <source>
        <strain evidence="6 7">JCM 17928</strain>
    </source>
</reference>
<dbReference type="InterPro" id="IPR012093">
    <property type="entry name" value="Pirin"/>
</dbReference>
<feature type="binding site" evidence="2">
    <location>
        <position position="58"/>
    </location>
    <ligand>
        <name>Fe cation</name>
        <dbReference type="ChEBI" id="CHEBI:24875"/>
    </ligand>
</feature>
<keyword evidence="2" id="KW-0408">Iron</keyword>
<dbReference type="InterPro" id="IPR041602">
    <property type="entry name" value="Quercetinase_C"/>
</dbReference>
<comment type="cofactor">
    <cofactor evidence="2">
        <name>Fe cation</name>
        <dbReference type="ChEBI" id="CHEBI:24875"/>
    </cofactor>
    <text evidence="2">Binds 1 Fe cation per subunit.</text>
</comment>
<dbReference type="PIRSF" id="PIRSF006232">
    <property type="entry name" value="Pirin"/>
    <property type="match status" value="1"/>
</dbReference>